<proteinExistence type="inferred from homology"/>
<keyword evidence="2 6" id="KW-1003">Cell membrane</keyword>
<dbReference type="GO" id="GO:0005886">
    <property type="term" value="C:plasma membrane"/>
    <property type="evidence" value="ECO:0007669"/>
    <property type="project" value="UniProtKB-SubCell"/>
</dbReference>
<keyword evidence="4 6" id="KW-0862">Zinc</keyword>
<evidence type="ECO:0000256" key="5">
    <source>
        <dbReference type="ARBA" id="ARBA00023136"/>
    </source>
</evidence>
<dbReference type="KEGG" id="nde:NIDE4388"/>
<dbReference type="STRING" id="330214.NIDE4388"/>
<evidence type="ECO:0000313" key="8">
    <source>
        <dbReference type="Proteomes" id="UP000001660"/>
    </source>
</evidence>
<sequence length="1089" mass="124286">MDPVMRADDPADLEARRMELRGTIRLASEVIAQYWPMRTFVHHNPLHSLEYLPFTETVRRGHQFLGGNGYLPGDMYRRYLKSGRILVRHIDEALVPLALEQEVDLGPCRIAHREVLRACLTHGLATATDEPLDRLMEREPNEEQVEALAERLSSFSTPTVAERMAATVRADSDALGHHLTLSSWCDQTLGTRIVEQINSELVKWCEAFLDEGHATWPMPGRDQGLYAAWKQVAGKEWTTCGIADSRRKIAALPEHPEDVVLDCLDALAIPVKFRQDYLSLQLAALPGWAGFIKWRAEETGYAWQQAYPVGLVKFLAVRLWYVRELVQKVCREELGIEGTYPAVMAYMTQQSHAYFMHKEWTAGRLPASMADRVARLHAHTRHRQQGTPALAPEWEPLTHHDQIEFGPRRARAAQRLMARRLLTLAQALEIVPSLLMDGPLTALRTLLDWIDAFPESAHGPVWLKAFEAGYQDHLFGMLLRAPVKPQPVSAEHHPPVRPHSQSVFCIDVRSEPFRRHLESTGANDTYGFAGFFAVFIRYRAWSKEHETEQFPVIMRAKNEVREIPRSYLDHYVSKHQSRAKLVHAGHTLLHDLKENVVTPYVMVESLGWFYALPMMGKTMWPALYKRLTNWVRRLFVPPIATILTVDKLAPAETEEMVVSEQRALIWKALRDRLGLHGSRVEAEFVEALRRRALDDDAPVEPFLSDTAKSIDLSTDQLTTFLEELRRHYRINRRAASRQKERITRTGFTLEEQVLTVETALRMMGLVRNFARLVLFCAHGSTTENNPFESALDCGACGGNEGKPNARVLAAMANRPPVRERLAKRGIEIPSDTHFLAGQVDTTTDEVHLFDLEDAPPTHRKDVARLYDDLREAAQLTSQERCSRFPDVGTVLPLNQASAHVAGRSADWSQVRPEWGLSGNTTFIIGRREMTKGLNLAGRVFLHSYDYREDPTDRWLEVLLTAPQVVAQWINMEHYFSAVDNEVYGSGSKIYHNVVGRIGIMSGPWSDLRLGLAWQTVMNDDLPYHEPMRLLTLVEASRPRIEKLIARHDVLQHFYHNEWVHLAALDPEDGIWYRYMPSGVWRRVRNPSDT</sequence>
<comment type="cofactor">
    <cofactor evidence="6">
        <name>Zn(2+)</name>
        <dbReference type="ChEBI" id="CHEBI:29105"/>
    </cofactor>
</comment>
<dbReference type="EMBL" id="FP929003">
    <property type="protein sequence ID" value="CBK44048.1"/>
    <property type="molecule type" value="Genomic_DNA"/>
</dbReference>
<gene>
    <name evidence="6" type="primary">dabA</name>
    <name evidence="7" type="ORF">NIDE4388</name>
</gene>
<evidence type="ECO:0000256" key="1">
    <source>
        <dbReference type="ARBA" id="ARBA00022448"/>
    </source>
</evidence>
<comment type="subunit">
    <text evidence="6">Forms a complex with DabB.</text>
</comment>
<dbReference type="HOGENOM" id="CLU_009885_0_0_0"/>
<keyword evidence="3 6" id="KW-0479">Metal-binding</keyword>
<keyword evidence="8" id="KW-1185">Reference proteome</keyword>
<keyword evidence="5 6" id="KW-0472">Membrane</keyword>
<evidence type="ECO:0000256" key="2">
    <source>
        <dbReference type="ARBA" id="ARBA00022475"/>
    </source>
</evidence>
<dbReference type="Pfam" id="PF10070">
    <property type="entry name" value="DabA"/>
    <property type="match status" value="1"/>
</dbReference>
<dbReference type="eggNOG" id="COG3002">
    <property type="taxonomic scope" value="Bacteria"/>
</dbReference>
<organism evidence="7 8">
    <name type="scientific">Nitrospira defluvii</name>
    <dbReference type="NCBI Taxonomy" id="330214"/>
    <lineage>
        <taxon>Bacteria</taxon>
        <taxon>Pseudomonadati</taxon>
        <taxon>Nitrospirota</taxon>
        <taxon>Nitrospiria</taxon>
        <taxon>Nitrospirales</taxon>
        <taxon>Nitrospiraceae</taxon>
        <taxon>Nitrospira</taxon>
    </lineage>
</organism>
<accession>D8P966</accession>
<feature type="binding site" evidence="6">
    <location>
        <position position="793"/>
    </location>
    <ligand>
        <name>Zn(2+)</name>
        <dbReference type="ChEBI" id="CHEBI:29105"/>
    </ligand>
</feature>
<dbReference type="HAMAP" id="MF_01871">
    <property type="entry name" value="DabA"/>
    <property type="match status" value="1"/>
</dbReference>
<dbReference type="AlphaFoldDB" id="D8P966"/>
<evidence type="ECO:0000256" key="3">
    <source>
        <dbReference type="ARBA" id="ARBA00022723"/>
    </source>
</evidence>
<comment type="similarity">
    <text evidence="6">Belongs to the inorganic carbon transporter (TC 9.A.2) DabA family.</text>
</comment>
<comment type="function">
    <text evidence="6">Part of an energy-coupled inorganic carbon pump.</text>
</comment>
<feature type="binding site" evidence="6">
    <location>
        <position position="507"/>
    </location>
    <ligand>
        <name>Zn(2+)</name>
        <dbReference type="ChEBI" id="CHEBI:29105"/>
    </ligand>
</feature>
<dbReference type="Proteomes" id="UP000001660">
    <property type="component" value="Chromosome"/>
</dbReference>
<comment type="subcellular location">
    <subcellularLocation>
        <location evidence="6">Cell membrane</location>
        <topology evidence="6">Peripheral membrane protein</topology>
    </subcellularLocation>
</comment>
<feature type="binding site" evidence="6">
    <location>
        <position position="778"/>
    </location>
    <ligand>
        <name>Zn(2+)</name>
        <dbReference type="ChEBI" id="CHEBI:29105"/>
    </ligand>
</feature>
<dbReference type="GO" id="GO:0008270">
    <property type="term" value="F:zinc ion binding"/>
    <property type="evidence" value="ECO:0007669"/>
    <property type="project" value="UniProtKB-UniRule"/>
</dbReference>
<keyword evidence="1 6" id="KW-0813">Transport</keyword>
<evidence type="ECO:0000313" key="7">
    <source>
        <dbReference type="EMBL" id="CBK44048.1"/>
    </source>
</evidence>
<feature type="binding site" evidence="6">
    <location>
        <position position="505"/>
    </location>
    <ligand>
        <name>Zn(2+)</name>
        <dbReference type="ChEBI" id="CHEBI:29105"/>
    </ligand>
</feature>
<name>D8P966_9BACT</name>
<dbReference type="PANTHER" id="PTHR38344">
    <property type="entry name" value="UPF0753 PROTEIN AQ_863"/>
    <property type="match status" value="1"/>
</dbReference>
<reference evidence="7 8" key="1">
    <citation type="journal article" date="2010" name="Proc. Natl. Acad. Sci. U.S.A.">
        <title>A Nitrospira metagenome illuminates the physiology and evolution of globally important nitrite-oxidizing bacteria.</title>
        <authorList>
            <person name="Lucker S."/>
            <person name="Wagner M."/>
            <person name="Maixner F."/>
            <person name="Pelletier E."/>
            <person name="Koch H."/>
            <person name="Vacherie B."/>
            <person name="Rattei T."/>
            <person name="Sinninghe Damste J."/>
            <person name="Spieck E."/>
            <person name="Le Paslier D."/>
            <person name="Daims H."/>
        </authorList>
    </citation>
    <scope>NUCLEOTIDE SEQUENCE [LARGE SCALE GENOMIC DNA]</scope>
</reference>
<evidence type="ECO:0000256" key="4">
    <source>
        <dbReference type="ARBA" id="ARBA00022833"/>
    </source>
</evidence>
<evidence type="ECO:0000256" key="6">
    <source>
        <dbReference type="HAMAP-Rule" id="MF_01871"/>
    </source>
</evidence>
<protein>
    <recommendedName>
        <fullName evidence="6">Probable inorganic carbon transporter subunit DabA</fullName>
    </recommendedName>
</protein>
<dbReference type="InterPro" id="IPR018752">
    <property type="entry name" value="DabA"/>
</dbReference>
<dbReference type="PANTHER" id="PTHR38344:SF1">
    <property type="entry name" value="INORGANIC CARBON TRANSPORTER SUBUNIT DABA-RELATED"/>
    <property type="match status" value="1"/>
</dbReference>